<dbReference type="PANTHER" id="PTHR10584:SF166">
    <property type="entry name" value="RIBOKINASE"/>
    <property type="match status" value="1"/>
</dbReference>
<name>U2FK14_9MOLU</name>
<comment type="caution">
    <text evidence="4">The sequence shown here is derived from an EMBL/GenBank/DDBJ whole genome shotgun (WGS) entry which is preliminary data.</text>
</comment>
<gene>
    <name evidence="4" type="ORF">HLPCO_000774</name>
</gene>
<evidence type="ECO:0000313" key="5">
    <source>
        <dbReference type="Proteomes" id="UP000005707"/>
    </source>
</evidence>
<dbReference type="PANTHER" id="PTHR10584">
    <property type="entry name" value="SUGAR KINASE"/>
    <property type="match status" value="1"/>
</dbReference>
<evidence type="ECO:0000259" key="3">
    <source>
        <dbReference type="Pfam" id="PF00294"/>
    </source>
</evidence>
<accession>U2FK14</accession>
<proteinExistence type="predicted"/>
<dbReference type="GO" id="GO:0016301">
    <property type="term" value="F:kinase activity"/>
    <property type="evidence" value="ECO:0007669"/>
    <property type="project" value="UniProtKB-KW"/>
</dbReference>
<dbReference type="SUPFAM" id="SSF53613">
    <property type="entry name" value="Ribokinase-like"/>
    <property type="match status" value="1"/>
</dbReference>
<evidence type="ECO:0000256" key="2">
    <source>
        <dbReference type="ARBA" id="ARBA00022777"/>
    </source>
</evidence>
<evidence type="ECO:0000313" key="4">
    <source>
        <dbReference type="EMBL" id="ERJ13155.1"/>
    </source>
</evidence>
<reference evidence="4 5" key="1">
    <citation type="journal article" date="2011" name="J. Bacteriol.">
        <title>Genome sequence of Haloplasma contractile, an unusual contractile bacterium from a deep-sea anoxic brine lake.</title>
        <authorList>
            <person name="Antunes A."/>
            <person name="Alam I."/>
            <person name="El Dorry H."/>
            <person name="Siam R."/>
            <person name="Robertson A."/>
            <person name="Bajic V.B."/>
            <person name="Stingl U."/>
        </authorList>
    </citation>
    <scope>NUCLEOTIDE SEQUENCE [LARGE SCALE GENOMIC DNA]</scope>
    <source>
        <strain evidence="4 5">SSD-17B</strain>
    </source>
</reference>
<dbReference type="eggNOG" id="COG0524">
    <property type="taxonomic scope" value="Bacteria"/>
</dbReference>
<dbReference type="AlphaFoldDB" id="U2FK14"/>
<dbReference type="InParanoid" id="U2FK14"/>
<dbReference type="EMBL" id="AFNU02000002">
    <property type="protein sequence ID" value="ERJ13155.1"/>
    <property type="molecule type" value="Genomic_DNA"/>
</dbReference>
<keyword evidence="1" id="KW-0808">Transferase</keyword>
<dbReference type="Proteomes" id="UP000005707">
    <property type="component" value="Unassembled WGS sequence"/>
</dbReference>
<feature type="domain" description="Carbohydrate kinase PfkB" evidence="3">
    <location>
        <begin position="1"/>
        <end position="276"/>
    </location>
</feature>
<dbReference type="FunCoup" id="U2FK14">
    <property type="interactions" value="356"/>
</dbReference>
<dbReference type="RefSeq" id="WP_008826834.1">
    <property type="nucleotide sequence ID" value="NZ_AFNU02000002.1"/>
</dbReference>
<dbReference type="InterPro" id="IPR011611">
    <property type="entry name" value="PfkB_dom"/>
</dbReference>
<keyword evidence="2" id="KW-0418">Kinase</keyword>
<dbReference type="Gene3D" id="3.40.1190.20">
    <property type="match status" value="1"/>
</dbReference>
<dbReference type="Pfam" id="PF00294">
    <property type="entry name" value="PfkB"/>
    <property type="match status" value="1"/>
</dbReference>
<dbReference type="InterPro" id="IPR029056">
    <property type="entry name" value="Ribokinase-like"/>
</dbReference>
<dbReference type="InterPro" id="IPR002173">
    <property type="entry name" value="Carboh/pur_kinase_PfkB_CS"/>
</dbReference>
<dbReference type="PROSITE" id="PS00584">
    <property type="entry name" value="PFKB_KINASES_2"/>
    <property type="match status" value="1"/>
</dbReference>
<organism evidence="4 5">
    <name type="scientific">Haloplasma contractile SSD-17B</name>
    <dbReference type="NCBI Taxonomy" id="1033810"/>
    <lineage>
        <taxon>Bacteria</taxon>
        <taxon>Bacillati</taxon>
        <taxon>Mycoplasmatota</taxon>
        <taxon>Mollicutes</taxon>
        <taxon>Haloplasmatales</taxon>
        <taxon>Haloplasmataceae</taxon>
        <taxon>Haloplasma</taxon>
    </lineage>
</organism>
<protein>
    <submittedName>
        <fullName evidence="4">Ribokinase family sugar kinase protein</fullName>
    </submittedName>
</protein>
<dbReference type="OrthoDB" id="9795789at2"/>
<reference evidence="4 5" key="2">
    <citation type="journal article" date="2013" name="PLoS ONE">
        <title>INDIGO - INtegrated Data Warehouse of MIcrobial GenOmes with Examples from the Red Sea Extremophiles.</title>
        <authorList>
            <person name="Alam I."/>
            <person name="Antunes A."/>
            <person name="Kamau A.A."/>
            <person name="Ba Alawi W."/>
            <person name="Kalkatawi M."/>
            <person name="Stingl U."/>
            <person name="Bajic V.B."/>
        </authorList>
    </citation>
    <scope>NUCLEOTIDE SEQUENCE [LARGE SCALE GENOMIC DNA]</scope>
    <source>
        <strain evidence="4 5">SSD-17B</strain>
    </source>
</reference>
<dbReference type="STRING" id="1033810.HLPCO_000774"/>
<evidence type="ECO:0000256" key="1">
    <source>
        <dbReference type="ARBA" id="ARBA00022679"/>
    </source>
</evidence>
<sequence length="297" mass="33729">MSKVLVLGGVSYDTIIHLKDFPKQQPATIHAKRTHETIGSTGAGKALSLNQLGVNVTLQGLIGDDAYGEKISRYLSEHHVNFLSESDPEGTERHVNLMNEAGNRISIFTNSSSFNPEVDYNKMINEIKHSQYIVLNIMNYCRNYIPLIKKEQKEIWCDIHDYDGKNPYHKDFIDASDYLFMSSDNLEDYKDVMKTLINQGKKLVICTHGKEGVTALTKDSTWYNLPVIEKYECVDTNGAGDNFFAGFLYGFIRKNSIQKCLQFGTITAGLCITSNELVSDRLTEDLLEVEYKKYYDN</sequence>
<keyword evidence="5" id="KW-1185">Reference proteome</keyword>